<comment type="caution">
    <text evidence="2">The sequence shown here is derived from an EMBL/GenBank/DDBJ whole genome shotgun (WGS) entry which is preliminary data.</text>
</comment>
<dbReference type="RefSeq" id="WP_236455548.1">
    <property type="nucleotide sequence ID" value="NZ_CBCSGE010000002.1"/>
</dbReference>
<gene>
    <name evidence="2" type="ORF">ACFFVF_07865</name>
</gene>
<feature type="domain" description="Cyclic nucleotide-binding" evidence="1">
    <location>
        <begin position="11"/>
        <end position="114"/>
    </location>
</feature>
<name>A0ABV5GM13_9FLAO</name>
<dbReference type="Proteomes" id="UP001589607">
    <property type="component" value="Unassembled WGS sequence"/>
</dbReference>
<dbReference type="Gene3D" id="2.60.120.10">
    <property type="entry name" value="Jelly Rolls"/>
    <property type="match status" value="1"/>
</dbReference>
<reference evidence="2 3" key="1">
    <citation type="submission" date="2024-09" db="EMBL/GenBank/DDBJ databases">
        <authorList>
            <person name="Sun Q."/>
            <person name="Mori K."/>
        </authorList>
    </citation>
    <scope>NUCLEOTIDE SEQUENCE [LARGE SCALE GENOMIC DNA]</scope>
    <source>
        <strain evidence="2 3">CECT 7955</strain>
    </source>
</reference>
<dbReference type="EMBL" id="JBHMEY010000018">
    <property type="protein sequence ID" value="MFB9096424.1"/>
    <property type="molecule type" value="Genomic_DNA"/>
</dbReference>
<dbReference type="PROSITE" id="PS50042">
    <property type="entry name" value="CNMP_BINDING_3"/>
    <property type="match status" value="1"/>
</dbReference>
<protein>
    <submittedName>
        <fullName evidence="2">Crp/Fnr family transcriptional regulator</fullName>
    </submittedName>
</protein>
<dbReference type="SUPFAM" id="SSF51206">
    <property type="entry name" value="cAMP-binding domain-like"/>
    <property type="match status" value="1"/>
</dbReference>
<evidence type="ECO:0000313" key="3">
    <source>
        <dbReference type="Proteomes" id="UP001589607"/>
    </source>
</evidence>
<dbReference type="InterPro" id="IPR018490">
    <property type="entry name" value="cNMP-bd_dom_sf"/>
</dbReference>
<dbReference type="CDD" id="cd00038">
    <property type="entry name" value="CAP_ED"/>
    <property type="match status" value="1"/>
</dbReference>
<dbReference type="Pfam" id="PF00027">
    <property type="entry name" value="cNMP_binding"/>
    <property type="match status" value="1"/>
</dbReference>
<accession>A0ABV5GM13</accession>
<evidence type="ECO:0000313" key="2">
    <source>
        <dbReference type="EMBL" id="MFB9096424.1"/>
    </source>
</evidence>
<evidence type="ECO:0000259" key="1">
    <source>
        <dbReference type="PROSITE" id="PS50042"/>
    </source>
</evidence>
<dbReference type="InterPro" id="IPR000595">
    <property type="entry name" value="cNMP-bd_dom"/>
</dbReference>
<proteinExistence type="predicted"/>
<organism evidence="2 3">
    <name type="scientific">Flavobacterium jumunjinense</name>
    <dbReference type="NCBI Taxonomy" id="998845"/>
    <lineage>
        <taxon>Bacteria</taxon>
        <taxon>Pseudomonadati</taxon>
        <taxon>Bacteroidota</taxon>
        <taxon>Flavobacteriia</taxon>
        <taxon>Flavobacteriales</taxon>
        <taxon>Flavobacteriaceae</taxon>
        <taxon>Flavobacterium</taxon>
    </lineage>
</organism>
<sequence length="188" mass="22802">MEQHLKEYFNRYVSFEDKEIKTFLSKCEYKTYQKKDFILQEGNICKYQYFILEGLVRSYYIDKKGNEKITQFAIENWWFTNMESFIKETPSHLFIQCIEDSKILMISNENLEKLYIAIPKLERLFRLINQNMIIAIQKKNDFLSKLKSKDRYSNLVDNFPDFAQRVPLFMIASYLEITPEYLSEIRKK</sequence>
<keyword evidence="3" id="KW-1185">Reference proteome</keyword>
<dbReference type="InterPro" id="IPR014710">
    <property type="entry name" value="RmlC-like_jellyroll"/>
</dbReference>